<feature type="compositionally biased region" description="Polar residues" evidence="3">
    <location>
        <begin position="489"/>
        <end position="501"/>
    </location>
</feature>
<evidence type="ECO:0000256" key="1">
    <source>
        <dbReference type="ARBA" id="ARBA00022884"/>
    </source>
</evidence>
<keyword evidence="5" id="KW-1185">Reference proteome</keyword>
<evidence type="ECO:0000259" key="4">
    <source>
        <dbReference type="PROSITE" id="PS50961"/>
    </source>
</evidence>
<dbReference type="InterPro" id="IPR045180">
    <property type="entry name" value="La_dom_prot"/>
</dbReference>
<dbReference type="GO" id="GO:0003723">
    <property type="term" value="F:RNA binding"/>
    <property type="evidence" value="ECO:0007669"/>
    <property type="project" value="UniProtKB-UniRule"/>
</dbReference>
<dbReference type="InterPro" id="IPR006630">
    <property type="entry name" value="La_HTH"/>
</dbReference>
<dbReference type="GeneID" id="120259399"/>
<evidence type="ECO:0000313" key="5">
    <source>
        <dbReference type="Proteomes" id="UP001515500"/>
    </source>
</evidence>
<proteinExistence type="predicted"/>
<dbReference type="CDD" id="cd07323">
    <property type="entry name" value="LAM"/>
    <property type="match status" value="1"/>
</dbReference>
<keyword evidence="1 2" id="KW-0694">RNA-binding</keyword>
<feature type="compositionally biased region" description="Low complexity" evidence="3">
    <location>
        <begin position="1"/>
        <end position="10"/>
    </location>
</feature>
<feature type="region of interest" description="Disordered" evidence="3">
    <location>
        <begin position="101"/>
        <end position="308"/>
    </location>
</feature>
<organism evidence="5 6">
    <name type="scientific">Dioscorea cayennensis subsp. rotundata</name>
    <name type="common">White Guinea yam</name>
    <name type="synonym">Dioscorea rotundata</name>
    <dbReference type="NCBI Taxonomy" id="55577"/>
    <lineage>
        <taxon>Eukaryota</taxon>
        <taxon>Viridiplantae</taxon>
        <taxon>Streptophyta</taxon>
        <taxon>Embryophyta</taxon>
        <taxon>Tracheophyta</taxon>
        <taxon>Spermatophyta</taxon>
        <taxon>Magnoliopsida</taxon>
        <taxon>Liliopsida</taxon>
        <taxon>Dioscoreales</taxon>
        <taxon>Dioscoreaceae</taxon>
        <taxon>Dioscorea</taxon>
    </lineage>
</organism>
<dbReference type="Proteomes" id="UP001515500">
    <property type="component" value="Chromosome 1"/>
</dbReference>
<protein>
    <submittedName>
        <fullName evidence="6">La-related protein 1C-like isoform X1</fullName>
    </submittedName>
</protein>
<reference evidence="5" key="1">
    <citation type="submission" date="2025-05" db="UniProtKB">
        <authorList>
            <consortium name="RefSeq"/>
        </authorList>
    </citation>
    <scope>NUCLEOTIDE SEQUENCE [LARGE SCALE GENOMIC DNA]</scope>
</reference>
<name>A0AB40B6S5_DIOCR</name>
<dbReference type="AlphaFoldDB" id="A0AB40B6S5"/>
<dbReference type="PROSITE" id="PS50961">
    <property type="entry name" value="HTH_LA"/>
    <property type="match status" value="1"/>
</dbReference>
<evidence type="ECO:0000313" key="6">
    <source>
        <dbReference type="RefSeq" id="XP_039122927.1"/>
    </source>
</evidence>
<accession>A0AB40B6S5</accession>
<feature type="region of interest" description="Disordered" evidence="3">
    <location>
        <begin position="1"/>
        <end position="88"/>
    </location>
</feature>
<evidence type="ECO:0000256" key="3">
    <source>
        <dbReference type="SAM" id="MobiDB-lite"/>
    </source>
</evidence>
<evidence type="ECO:0000256" key="2">
    <source>
        <dbReference type="PROSITE-ProRule" id="PRU00332"/>
    </source>
</evidence>
<feature type="compositionally biased region" description="Low complexity" evidence="3">
    <location>
        <begin position="32"/>
        <end position="49"/>
    </location>
</feature>
<feature type="compositionally biased region" description="Low complexity" evidence="3">
    <location>
        <begin position="170"/>
        <end position="190"/>
    </location>
</feature>
<feature type="region of interest" description="Disordered" evidence="3">
    <location>
        <begin position="478"/>
        <end position="501"/>
    </location>
</feature>
<feature type="compositionally biased region" description="Low complexity" evidence="3">
    <location>
        <begin position="105"/>
        <end position="146"/>
    </location>
</feature>
<feature type="compositionally biased region" description="Gly residues" evidence="3">
    <location>
        <begin position="246"/>
        <end position="257"/>
    </location>
</feature>
<feature type="domain" description="HTH La-type RNA-binding" evidence="4">
    <location>
        <begin position="364"/>
        <end position="453"/>
    </location>
</feature>
<dbReference type="SMART" id="SM00715">
    <property type="entry name" value="LA"/>
    <property type="match status" value="1"/>
</dbReference>
<dbReference type="SUPFAM" id="SSF46785">
    <property type="entry name" value="Winged helix' DNA-binding domain"/>
    <property type="match status" value="1"/>
</dbReference>
<dbReference type="RefSeq" id="XP_039122927.1">
    <property type="nucleotide sequence ID" value="XM_039266993.1"/>
</dbReference>
<reference evidence="6" key="2">
    <citation type="submission" date="2025-08" db="UniProtKB">
        <authorList>
            <consortium name="RefSeq"/>
        </authorList>
    </citation>
    <scope>IDENTIFICATION</scope>
</reference>
<sequence>MAAATAAATADPSTPVRARGSPWSHVVRGEPDPALASPSSPSSGPISTPELQSVESPVEGLDSDASAAGAKGKKPAWNKPSNGLVEAGPVMGAVSWPALGEATRASPKSSSADSLKSLSDGSASAPPVNVVVPSQSKPSSSNQNTNHVQNHAMPARQKSMKQRSGGSGGHALANGGLEPLSPLPALAETPQGVMDKQAGLKPSPKDLPNKHNNHNNHNNWDHGPRGSGFTPLPQSDHHRGYHGGGRRNGNSGSGPHQGGYMNRRDHDRGGYDWNSPRALSGRDGPMQPLPGQRGAPRAFMRAPPPPPPPAPLSVPPYIPPPPLRPYMSPIGLPEMHSIYVQGRPTPETLRNIPLPAPVAPPMLFYQPLDSRALLLKQIEYYFSTANLCKDTYLRQKMDDQGWVPVSLIAGFNKVKQMTNDVQYILDTIRVSSVVEVQGDRIRKRYDWMTWLLPSPHQLNTAAGPSSPETSNYETLVAQAQNLGLEESDTTQTEDAQSKYGN</sequence>
<dbReference type="PANTHER" id="PTHR22792">
    <property type="entry name" value="LUPUS LA PROTEIN-RELATED"/>
    <property type="match status" value="1"/>
</dbReference>
<dbReference type="GO" id="GO:0005737">
    <property type="term" value="C:cytoplasm"/>
    <property type="evidence" value="ECO:0007669"/>
    <property type="project" value="UniProtKB-ARBA"/>
</dbReference>
<dbReference type="Gene3D" id="1.10.10.10">
    <property type="entry name" value="Winged helix-like DNA-binding domain superfamily/Winged helix DNA-binding domain"/>
    <property type="match status" value="1"/>
</dbReference>
<dbReference type="InterPro" id="IPR036390">
    <property type="entry name" value="WH_DNA-bd_sf"/>
</dbReference>
<dbReference type="InterPro" id="IPR036388">
    <property type="entry name" value="WH-like_DNA-bd_sf"/>
</dbReference>
<dbReference type="Pfam" id="PF05383">
    <property type="entry name" value="La"/>
    <property type="match status" value="1"/>
</dbReference>
<dbReference type="FunFam" id="1.10.10.10:FF:000131">
    <property type="entry name" value="la-related protein 1B isoform X2"/>
    <property type="match status" value="1"/>
</dbReference>
<dbReference type="PANTHER" id="PTHR22792:SF132">
    <property type="entry name" value="LA-RELATED PROTEIN 1"/>
    <property type="match status" value="1"/>
</dbReference>
<gene>
    <name evidence="6" type="primary">LOC120259399</name>
</gene>